<keyword evidence="8" id="KW-0675">Receptor</keyword>
<evidence type="ECO:0000313" key="15">
    <source>
        <dbReference type="Proteomes" id="UP000261660"/>
    </source>
</evidence>
<dbReference type="InterPro" id="IPR003599">
    <property type="entry name" value="Ig_sub"/>
</dbReference>
<dbReference type="GO" id="GO:0042102">
    <property type="term" value="P:positive regulation of T cell proliferation"/>
    <property type="evidence" value="ECO:0007669"/>
    <property type="project" value="TreeGrafter"/>
</dbReference>
<dbReference type="SUPFAM" id="SSF48726">
    <property type="entry name" value="Immunoglobulin"/>
    <property type="match status" value="3"/>
</dbReference>
<evidence type="ECO:0000256" key="5">
    <source>
        <dbReference type="ARBA" id="ARBA00022989"/>
    </source>
</evidence>
<dbReference type="PROSITE" id="PS50835">
    <property type="entry name" value="IG_LIKE"/>
    <property type="match status" value="2"/>
</dbReference>
<accession>A0A3Q3FUZ9</accession>
<dbReference type="GO" id="GO:0007166">
    <property type="term" value="P:cell surface receptor signaling pathway"/>
    <property type="evidence" value="ECO:0007669"/>
    <property type="project" value="TreeGrafter"/>
</dbReference>
<evidence type="ECO:0000313" key="14">
    <source>
        <dbReference type="Ensembl" id="ENSLBEP00000023897.1"/>
    </source>
</evidence>
<dbReference type="Ensembl" id="ENSLBET00000025141.1">
    <property type="protein sequence ID" value="ENSLBEP00000023897.1"/>
    <property type="gene ID" value="ENSLBEG00000018313.1"/>
</dbReference>
<protein>
    <recommendedName>
        <fullName evidence="13">Ig-like domain-containing protein</fullName>
    </recommendedName>
</protein>
<dbReference type="PANTHER" id="PTHR25466">
    <property type="entry name" value="T-LYMPHOCYTE ACTIVATION ANTIGEN"/>
    <property type="match status" value="1"/>
</dbReference>
<evidence type="ECO:0000259" key="13">
    <source>
        <dbReference type="PROSITE" id="PS50835"/>
    </source>
</evidence>
<dbReference type="CDD" id="cd00096">
    <property type="entry name" value="Ig"/>
    <property type="match status" value="2"/>
</dbReference>
<dbReference type="InterPro" id="IPR036179">
    <property type="entry name" value="Ig-like_dom_sf"/>
</dbReference>
<keyword evidence="7" id="KW-1015">Disulfide bond</keyword>
<dbReference type="InterPro" id="IPR013106">
    <property type="entry name" value="Ig_V-set"/>
</dbReference>
<dbReference type="PANTHER" id="PTHR25466:SF9">
    <property type="entry name" value="FIBRONECTIN TYPE-III DOMAIN-CONTAINING PROTEIN"/>
    <property type="match status" value="1"/>
</dbReference>
<proteinExistence type="predicted"/>
<feature type="transmembrane region" description="Helical" evidence="11">
    <location>
        <begin position="445"/>
        <end position="465"/>
    </location>
</feature>
<dbReference type="Pfam" id="PF07686">
    <property type="entry name" value="V-set"/>
    <property type="match status" value="2"/>
</dbReference>
<evidence type="ECO:0000256" key="4">
    <source>
        <dbReference type="ARBA" id="ARBA00022729"/>
    </source>
</evidence>
<dbReference type="Gene3D" id="2.60.40.10">
    <property type="entry name" value="Immunoglobulins"/>
    <property type="match status" value="3"/>
</dbReference>
<dbReference type="InterPro" id="IPR007110">
    <property type="entry name" value="Ig-like_dom"/>
</dbReference>
<sequence>MASAGFLLLTLAVLNSIGSVKSIAFVKIHCKTQNIGQYEQESRLDCVIHYSGEVKDPEIMVVTWSREGVEEPILKYENGKLTSLPGYSFAEPSWNNKNVNVSLLIHKTAVKDEGVYICFVTTNSGYKLNQTRLNVTAKYGVPTIQPQPQDIDLDTDGSLTCKSTGYPKGRLSWFDKDNKPWLDQPEVKVLKTENGLFTLSSTLKIQRGSSFSQYTCKVFNARGDEEAEESFISGGSSQSHAQSSVEIHCKTQNVGQYDQQSRLDCVIHHAEDLEDPEIVVVTWSRQGVEEPILKYENGKLTSLPGYSFAEPSWNNKNVNVSLLIHKTAVKDEGVYTCHVTTDSGFNTNQTRLNVTGDDQETEGDVQESLTTGLGQDAKYSNMILDTKIGAPVLVVGSLILLVFYKIRSQQDDQETEGDVQESLTTGLGQDTKDAKDSNMILATKIVAPVLVVGSLIVGLLVLLLYKRQSWREYH</sequence>
<dbReference type="AlphaFoldDB" id="A0A3Q3FUZ9"/>
<keyword evidence="4 12" id="KW-0732">Signal</keyword>
<evidence type="ECO:0000256" key="1">
    <source>
        <dbReference type="ARBA" id="ARBA00004251"/>
    </source>
</evidence>
<dbReference type="Pfam" id="PF07679">
    <property type="entry name" value="I-set"/>
    <property type="match status" value="1"/>
</dbReference>
<name>A0A3Q3FUZ9_9LABR</name>
<dbReference type="GO" id="GO:0006955">
    <property type="term" value="P:immune response"/>
    <property type="evidence" value="ECO:0007669"/>
    <property type="project" value="TreeGrafter"/>
</dbReference>
<organism evidence="14 15">
    <name type="scientific">Labrus bergylta</name>
    <name type="common">ballan wrasse</name>
    <dbReference type="NCBI Taxonomy" id="56723"/>
    <lineage>
        <taxon>Eukaryota</taxon>
        <taxon>Metazoa</taxon>
        <taxon>Chordata</taxon>
        <taxon>Craniata</taxon>
        <taxon>Vertebrata</taxon>
        <taxon>Euteleostomi</taxon>
        <taxon>Actinopterygii</taxon>
        <taxon>Neopterygii</taxon>
        <taxon>Teleostei</taxon>
        <taxon>Neoteleostei</taxon>
        <taxon>Acanthomorphata</taxon>
        <taxon>Eupercaria</taxon>
        <taxon>Labriformes</taxon>
        <taxon>Labridae</taxon>
        <taxon>Labrus</taxon>
    </lineage>
</organism>
<evidence type="ECO:0000256" key="11">
    <source>
        <dbReference type="SAM" id="Phobius"/>
    </source>
</evidence>
<dbReference type="GO" id="GO:0042130">
    <property type="term" value="P:negative regulation of T cell proliferation"/>
    <property type="evidence" value="ECO:0007669"/>
    <property type="project" value="TreeGrafter"/>
</dbReference>
<reference evidence="14" key="1">
    <citation type="submission" date="2025-08" db="UniProtKB">
        <authorList>
            <consortium name="Ensembl"/>
        </authorList>
    </citation>
    <scope>IDENTIFICATION</scope>
</reference>
<feature type="domain" description="Ig-like" evidence="13">
    <location>
        <begin position="36"/>
        <end position="134"/>
    </location>
</feature>
<keyword evidence="5 11" id="KW-1133">Transmembrane helix</keyword>
<evidence type="ECO:0000256" key="12">
    <source>
        <dbReference type="SAM" id="SignalP"/>
    </source>
</evidence>
<evidence type="ECO:0000256" key="3">
    <source>
        <dbReference type="ARBA" id="ARBA00022692"/>
    </source>
</evidence>
<dbReference type="GO" id="GO:0009897">
    <property type="term" value="C:external side of plasma membrane"/>
    <property type="evidence" value="ECO:0007669"/>
    <property type="project" value="TreeGrafter"/>
</dbReference>
<feature type="domain" description="Ig-like" evidence="13">
    <location>
        <begin position="185"/>
        <end position="353"/>
    </location>
</feature>
<dbReference type="InterPro" id="IPR013783">
    <property type="entry name" value="Ig-like_fold"/>
</dbReference>
<dbReference type="GeneTree" id="ENSGT00540000073890"/>
<keyword evidence="15" id="KW-1185">Reference proteome</keyword>
<keyword evidence="10" id="KW-0393">Immunoglobulin domain</keyword>
<dbReference type="GO" id="GO:0031295">
    <property type="term" value="P:T cell costimulation"/>
    <property type="evidence" value="ECO:0007669"/>
    <property type="project" value="TreeGrafter"/>
</dbReference>
<evidence type="ECO:0000256" key="6">
    <source>
        <dbReference type="ARBA" id="ARBA00023136"/>
    </source>
</evidence>
<feature type="signal peptide" evidence="12">
    <location>
        <begin position="1"/>
        <end position="22"/>
    </location>
</feature>
<dbReference type="Proteomes" id="UP000261660">
    <property type="component" value="Unplaced"/>
</dbReference>
<dbReference type="GO" id="GO:0071222">
    <property type="term" value="P:cellular response to lipopolysaccharide"/>
    <property type="evidence" value="ECO:0007669"/>
    <property type="project" value="TreeGrafter"/>
</dbReference>
<evidence type="ECO:0000256" key="2">
    <source>
        <dbReference type="ARBA" id="ARBA00022475"/>
    </source>
</evidence>
<evidence type="ECO:0000256" key="8">
    <source>
        <dbReference type="ARBA" id="ARBA00023170"/>
    </source>
</evidence>
<evidence type="ECO:0000256" key="10">
    <source>
        <dbReference type="ARBA" id="ARBA00023319"/>
    </source>
</evidence>
<evidence type="ECO:0000256" key="9">
    <source>
        <dbReference type="ARBA" id="ARBA00023180"/>
    </source>
</evidence>
<keyword evidence="3 11" id="KW-0812">Transmembrane</keyword>
<comment type="subcellular location">
    <subcellularLocation>
        <location evidence="1">Cell membrane</location>
        <topology evidence="1">Single-pass type I membrane protein</topology>
    </subcellularLocation>
</comment>
<dbReference type="SMART" id="SM00409">
    <property type="entry name" value="IG"/>
    <property type="match status" value="2"/>
</dbReference>
<keyword evidence="6 11" id="KW-0472">Membrane</keyword>
<dbReference type="InterPro" id="IPR013098">
    <property type="entry name" value="Ig_I-set"/>
</dbReference>
<dbReference type="InterPro" id="IPR051713">
    <property type="entry name" value="T-cell_Activation_Regulation"/>
</dbReference>
<keyword evidence="2" id="KW-1003">Cell membrane</keyword>
<feature type="chain" id="PRO_5018588474" description="Ig-like domain-containing protein" evidence="12">
    <location>
        <begin position="23"/>
        <end position="474"/>
    </location>
</feature>
<reference evidence="14" key="2">
    <citation type="submission" date="2025-09" db="UniProtKB">
        <authorList>
            <consortium name="Ensembl"/>
        </authorList>
    </citation>
    <scope>IDENTIFICATION</scope>
</reference>
<keyword evidence="9" id="KW-0325">Glycoprotein</keyword>
<evidence type="ECO:0000256" key="7">
    <source>
        <dbReference type="ARBA" id="ARBA00023157"/>
    </source>
</evidence>